<gene>
    <name evidence="1" type="ORF">SAMN03080615_01526</name>
</gene>
<dbReference type="AlphaFoldDB" id="A0A1H9FZA4"/>
<accession>A0A1H9FZA4</accession>
<dbReference type="Proteomes" id="UP000198749">
    <property type="component" value="Unassembled WGS sequence"/>
</dbReference>
<name>A0A1H9FZA4_9GAMM</name>
<organism evidence="1 2">
    <name type="scientific">Amphritea atlantica</name>
    <dbReference type="NCBI Taxonomy" id="355243"/>
    <lineage>
        <taxon>Bacteria</taxon>
        <taxon>Pseudomonadati</taxon>
        <taxon>Pseudomonadota</taxon>
        <taxon>Gammaproteobacteria</taxon>
        <taxon>Oceanospirillales</taxon>
        <taxon>Oceanospirillaceae</taxon>
        <taxon>Amphritea</taxon>
    </lineage>
</organism>
<proteinExistence type="predicted"/>
<sequence length="213" mass="24662">MIESSDKIQNFWQQVEQTIDRLLTSESENQFENESLLLEYSKSLRSIDANLTFHFEREEGEGNVEMIFGCDGYPESITSVLTLVGAAPDIGGVRFVAFNNRYDPVPATVNFGDEQFQLDEFWFGYRVESGRYHLDIYMHDLPESLDMEPRIEAVMIYLDALIGEYDLMTRVSTLDWYDLPVDPVDYALQPLSELRNCFDQQRNLISPIGLTYH</sequence>
<dbReference type="OrthoDB" id="6115512at2"/>
<dbReference type="EMBL" id="FOGB01000003">
    <property type="protein sequence ID" value="SEQ43230.1"/>
    <property type="molecule type" value="Genomic_DNA"/>
</dbReference>
<dbReference type="RefSeq" id="WP_091356137.1">
    <property type="nucleotide sequence ID" value="NZ_AP025284.1"/>
</dbReference>
<evidence type="ECO:0000313" key="2">
    <source>
        <dbReference type="Proteomes" id="UP000198749"/>
    </source>
</evidence>
<dbReference type="STRING" id="355243.SAMN03080615_01526"/>
<keyword evidence="2" id="KW-1185">Reference proteome</keyword>
<protein>
    <submittedName>
        <fullName evidence="1">Uncharacterized protein</fullName>
    </submittedName>
</protein>
<reference evidence="2" key="1">
    <citation type="submission" date="2016-10" db="EMBL/GenBank/DDBJ databases">
        <authorList>
            <person name="Varghese N."/>
            <person name="Submissions S."/>
        </authorList>
    </citation>
    <scope>NUCLEOTIDE SEQUENCE [LARGE SCALE GENOMIC DNA]</scope>
    <source>
        <strain evidence="2">DSM 18887</strain>
    </source>
</reference>
<evidence type="ECO:0000313" key="1">
    <source>
        <dbReference type="EMBL" id="SEQ43230.1"/>
    </source>
</evidence>